<feature type="transmembrane region" description="Helical" evidence="6">
    <location>
        <begin position="359"/>
        <end position="380"/>
    </location>
</feature>
<keyword evidence="4 6" id="KW-1133">Transmembrane helix</keyword>
<dbReference type="EMBL" id="FNXY01000001">
    <property type="protein sequence ID" value="SEI42947.1"/>
    <property type="molecule type" value="Genomic_DNA"/>
</dbReference>
<sequence length="855" mass="94363">MISSDNTFDKRNGLNLPWLLQMAWRDSRKNRSRLLLFVSSIVLGIAALVAIYSLGDNLRQNIDNQAAELLGADLQVSANRPVTGNVKKMIDSLGTERSEERSFASMILFPKSNGNRLAQVKALEGNFPFYGELETMPADAGKTFRLGKQAIVDQTLMLQYNAKVGDSIKVGEETFSVAGILMKAPGQTGLTSSVAPSVYIPMKYLDQTGLMQKGSRVAYRHYIKFKSGTDVEKLIKNIEPRLEAADLDHKTVQSQKEDTGRSFKDLTQFLALVGFIALLLGCIGVASAVHIYIREKLNSIAILRCLGVKGYQAFLIYLIQIAGIGLFGSILGAALGSIIQQFLPIVIKDFLPFELTTGISWSAIGQGIGIGLIISILFAMPPLVGIRKISPLNVLRNTSESGPMEKDPVTWIVYVLIVLFIFSFSYLQTRNWIQALSFTGGIMGSFIVLTAMATSLMWLVRRFFPSSWSYLWRQGLANLFRPNNQTVILIVSIGLGTLFICTLFFTQTILLNRVKLSSSGNKPNIVLFDIQSHQKDAVVSLAKQQGLPVNETVPIVNMRLESVNGKNGATAKSDTSKEQSRRIFGREYRVTFRDSLTASEKLVQGKWTGSHTDPSRLIPVSVEEGFAIRNHMKLGDTLLFNVQGAMMETVIGSMREVNWAEVQTNFLVVFPKGVLEEAPQFHVVLTHVSSPEMSARFQTALVQKFPNVSIIDLALVLKVIDELFNKIGFVIRFMAGFSILTGLVVLISSVLISKYQRLQESVLLRTLGASRKQIFAITALEYFFLGAMAAATGIILALISSFALAKFTFETEFKPEALPVLILFFIVSGLTVFIGLINSRGILSKSPLEVLRQEA</sequence>
<feature type="transmembrane region" description="Helical" evidence="6">
    <location>
        <begin position="729"/>
        <end position="753"/>
    </location>
</feature>
<dbReference type="Pfam" id="PF02687">
    <property type="entry name" value="FtsX"/>
    <property type="match status" value="2"/>
</dbReference>
<gene>
    <name evidence="9" type="ORF">SAMN04487995_0648</name>
</gene>
<proteinExistence type="predicted"/>
<dbReference type="STRING" id="408657.SAMN04487995_0648"/>
<keyword evidence="2" id="KW-1003">Cell membrane</keyword>
<evidence type="ECO:0000256" key="1">
    <source>
        <dbReference type="ARBA" id="ARBA00004651"/>
    </source>
</evidence>
<feature type="domain" description="MacB-like periplasmic core" evidence="8">
    <location>
        <begin position="35"/>
        <end position="239"/>
    </location>
</feature>
<accession>A0A1H6QRY4</accession>
<dbReference type="InterPro" id="IPR038766">
    <property type="entry name" value="Membrane_comp_ABC_pdt"/>
</dbReference>
<evidence type="ECO:0000313" key="10">
    <source>
        <dbReference type="Proteomes" id="UP000199532"/>
    </source>
</evidence>
<dbReference type="GO" id="GO:0005886">
    <property type="term" value="C:plasma membrane"/>
    <property type="evidence" value="ECO:0007669"/>
    <property type="project" value="UniProtKB-SubCell"/>
</dbReference>
<feature type="transmembrane region" description="Helical" evidence="6">
    <location>
        <begin position="269"/>
        <end position="293"/>
    </location>
</feature>
<evidence type="ECO:0000259" key="8">
    <source>
        <dbReference type="Pfam" id="PF12704"/>
    </source>
</evidence>
<dbReference type="RefSeq" id="WP_229209456.1">
    <property type="nucleotide sequence ID" value="NZ_FNXY01000001.1"/>
</dbReference>
<dbReference type="PANTHER" id="PTHR30287:SF1">
    <property type="entry name" value="INNER MEMBRANE PROTEIN"/>
    <property type="match status" value="1"/>
</dbReference>
<comment type="subcellular location">
    <subcellularLocation>
        <location evidence="1">Cell membrane</location>
        <topology evidence="1">Multi-pass membrane protein</topology>
    </subcellularLocation>
</comment>
<feature type="transmembrane region" description="Helical" evidence="6">
    <location>
        <begin position="486"/>
        <end position="505"/>
    </location>
</feature>
<keyword evidence="10" id="KW-1185">Reference proteome</keyword>
<evidence type="ECO:0000259" key="7">
    <source>
        <dbReference type="Pfam" id="PF02687"/>
    </source>
</evidence>
<evidence type="ECO:0000256" key="6">
    <source>
        <dbReference type="SAM" id="Phobius"/>
    </source>
</evidence>
<reference evidence="9 10" key="1">
    <citation type="submission" date="2016-10" db="EMBL/GenBank/DDBJ databases">
        <authorList>
            <person name="de Groot N.N."/>
        </authorList>
    </citation>
    <scope>NUCLEOTIDE SEQUENCE [LARGE SCALE GENOMIC DNA]</scope>
    <source>
        <strain evidence="9 10">DSM 19938</strain>
    </source>
</reference>
<name>A0A1H6QRY4_9BACT</name>
<feature type="transmembrane region" description="Helical" evidence="6">
    <location>
        <begin position="774"/>
        <end position="805"/>
    </location>
</feature>
<dbReference type="InterPro" id="IPR003838">
    <property type="entry name" value="ABC3_permease_C"/>
</dbReference>
<organism evidence="9 10">
    <name type="scientific">Dyadobacter koreensis</name>
    <dbReference type="NCBI Taxonomy" id="408657"/>
    <lineage>
        <taxon>Bacteria</taxon>
        <taxon>Pseudomonadati</taxon>
        <taxon>Bacteroidota</taxon>
        <taxon>Cytophagia</taxon>
        <taxon>Cytophagales</taxon>
        <taxon>Spirosomataceae</taxon>
        <taxon>Dyadobacter</taxon>
    </lineage>
</organism>
<dbReference type="Proteomes" id="UP000199532">
    <property type="component" value="Unassembled WGS sequence"/>
</dbReference>
<feature type="domain" description="ABC3 transporter permease C-terminal" evidence="7">
    <location>
        <begin position="733"/>
        <end position="847"/>
    </location>
</feature>
<dbReference type="Pfam" id="PF12704">
    <property type="entry name" value="MacB_PCD"/>
    <property type="match status" value="1"/>
</dbReference>
<keyword evidence="3 6" id="KW-0812">Transmembrane</keyword>
<feature type="transmembrane region" description="Helical" evidence="6">
    <location>
        <begin position="314"/>
        <end position="339"/>
    </location>
</feature>
<protein>
    <submittedName>
        <fullName evidence="9">Putative ABC transport system permease protein</fullName>
    </submittedName>
</protein>
<dbReference type="AlphaFoldDB" id="A0A1H6QRY4"/>
<keyword evidence="5 6" id="KW-0472">Membrane</keyword>
<dbReference type="PANTHER" id="PTHR30287">
    <property type="entry name" value="MEMBRANE COMPONENT OF PREDICTED ABC SUPERFAMILY METABOLITE UPTAKE TRANSPORTER"/>
    <property type="match status" value="1"/>
</dbReference>
<evidence type="ECO:0000256" key="5">
    <source>
        <dbReference type="ARBA" id="ARBA00023136"/>
    </source>
</evidence>
<feature type="domain" description="ABC3 transporter permease C-terminal" evidence="7">
    <location>
        <begin position="272"/>
        <end position="391"/>
    </location>
</feature>
<evidence type="ECO:0000313" key="9">
    <source>
        <dbReference type="EMBL" id="SEI42947.1"/>
    </source>
</evidence>
<evidence type="ECO:0000256" key="4">
    <source>
        <dbReference type="ARBA" id="ARBA00022989"/>
    </source>
</evidence>
<feature type="transmembrane region" description="Helical" evidence="6">
    <location>
        <begin position="34"/>
        <end position="55"/>
    </location>
</feature>
<evidence type="ECO:0000256" key="2">
    <source>
        <dbReference type="ARBA" id="ARBA00022475"/>
    </source>
</evidence>
<dbReference type="InterPro" id="IPR025857">
    <property type="entry name" value="MacB_PCD"/>
</dbReference>
<feature type="transmembrane region" description="Helical" evidence="6">
    <location>
        <begin position="409"/>
        <end position="427"/>
    </location>
</feature>
<feature type="transmembrane region" description="Helical" evidence="6">
    <location>
        <begin position="433"/>
        <end position="460"/>
    </location>
</feature>
<feature type="transmembrane region" description="Helical" evidence="6">
    <location>
        <begin position="817"/>
        <end position="837"/>
    </location>
</feature>
<evidence type="ECO:0000256" key="3">
    <source>
        <dbReference type="ARBA" id="ARBA00022692"/>
    </source>
</evidence>